<dbReference type="PROSITE" id="PS50206">
    <property type="entry name" value="RHODANESE_3"/>
    <property type="match status" value="1"/>
</dbReference>
<dbReference type="GO" id="GO:0016740">
    <property type="term" value="F:transferase activity"/>
    <property type="evidence" value="ECO:0007669"/>
    <property type="project" value="UniProtKB-KW"/>
</dbReference>
<feature type="domain" description="Rhodanese" evidence="2">
    <location>
        <begin position="53"/>
        <end position="139"/>
    </location>
</feature>
<evidence type="ECO:0000313" key="4">
    <source>
        <dbReference type="Proteomes" id="UP000005631"/>
    </source>
</evidence>
<evidence type="ECO:0000313" key="3">
    <source>
        <dbReference type="EMBL" id="AEV33700.1"/>
    </source>
</evidence>
<evidence type="ECO:0000259" key="2">
    <source>
        <dbReference type="PROSITE" id="PS50206"/>
    </source>
</evidence>
<reference evidence="3 4" key="1">
    <citation type="journal article" date="2012" name="Stand. Genomic Sci.">
        <title>Genome sequence of the orange-pigmented seawater bacterium Owenweeksia hongkongensis type strain (UST20020801(T)).</title>
        <authorList>
            <person name="Riedel T."/>
            <person name="Held B."/>
            <person name="Nolan M."/>
            <person name="Lucas S."/>
            <person name="Lapidus A."/>
            <person name="Tice H."/>
            <person name="Del Rio T.G."/>
            <person name="Cheng J.F."/>
            <person name="Han C."/>
            <person name="Tapia R."/>
            <person name="Goodwin L.A."/>
            <person name="Pitluck S."/>
            <person name="Liolios K."/>
            <person name="Mavromatis K."/>
            <person name="Pagani I."/>
            <person name="Ivanova N."/>
            <person name="Mikhailova N."/>
            <person name="Pati A."/>
            <person name="Chen A."/>
            <person name="Palaniappan K."/>
            <person name="Rohde M."/>
            <person name="Tindall B.J."/>
            <person name="Detter J.C."/>
            <person name="Goker M."/>
            <person name="Woyke T."/>
            <person name="Bristow J."/>
            <person name="Eisen J.A."/>
            <person name="Markowitz V."/>
            <person name="Hugenholtz P."/>
            <person name="Klenk H.P."/>
            <person name="Kyrpides N.C."/>
        </authorList>
    </citation>
    <scope>NUCLEOTIDE SEQUENCE</scope>
    <source>
        <strain evidence="4">DSM 17368 / JCM 12287 / NRRL B-23963</strain>
    </source>
</reference>
<sequence>MFRLTKNKITLKIYNMKKLVYLMFPMLVFMASCGAQSTGDKDVTVAEAREMIKDDKVVIIDVRTPEEYEKGHLEGATLINFFGDDFDQKIAELPKDQEYLVYCHSGNRSGKAVKKMEEAGFTNTHNMTGGWSSWSAEVESKK</sequence>
<dbReference type="HOGENOM" id="CLU_089574_1_6_10"/>
<dbReference type="PROSITE" id="PS51257">
    <property type="entry name" value="PROKAR_LIPOPROTEIN"/>
    <property type="match status" value="1"/>
</dbReference>
<dbReference type="Gene3D" id="3.40.250.10">
    <property type="entry name" value="Rhodanese-like domain"/>
    <property type="match status" value="1"/>
</dbReference>
<feature type="signal peptide" evidence="1">
    <location>
        <begin position="1"/>
        <end position="37"/>
    </location>
</feature>
<name>G8QZP7_OWEHD</name>
<keyword evidence="1" id="KW-0732">Signal</keyword>
<dbReference type="InterPro" id="IPR001763">
    <property type="entry name" value="Rhodanese-like_dom"/>
</dbReference>
<proteinExistence type="predicted"/>
<dbReference type="PANTHER" id="PTHR43031">
    <property type="entry name" value="FAD-DEPENDENT OXIDOREDUCTASE"/>
    <property type="match status" value="1"/>
</dbReference>
<dbReference type="PANTHER" id="PTHR43031:SF1">
    <property type="entry name" value="PYRIDINE NUCLEOTIDE-DISULPHIDE OXIDOREDUCTASE"/>
    <property type="match status" value="1"/>
</dbReference>
<keyword evidence="3" id="KW-0808">Transferase</keyword>
<dbReference type="Proteomes" id="UP000005631">
    <property type="component" value="Chromosome"/>
</dbReference>
<dbReference type="SUPFAM" id="SSF52821">
    <property type="entry name" value="Rhodanese/Cell cycle control phosphatase"/>
    <property type="match status" value="1"/>
</dbReference>
<dbReference type="eggNOG" id="COG0607">
    <property type="taxonomic scope" value="Bacteria"/>
</dbReference>
<dbReference type="KEGG" id="oho:Oweho_2737"/>
<organism evidence="3 4">
    <name type="scientific">Owenweeksia hongkongensis (strain DSM 17368 / CIP 108786 / JCM 12287 / NRRL B-23963 / UST20020801)</name>
    <dbReference type="NCBI Taxonomy" id="926562"/>
    <lineage>
        <taxon>Bacteria</taxon>
        <taxon>Pseudomonadati</taxon>
        <taxon>Bacteroidota</taxon>
        <taxon>Flavobacteriia</taxon>
        <taxon>Flavobacteriales</taxon>
        <taxon>Owenweeksiaceae</taxon>
        <taxon>Owenweeksia</taxon>
    </lineage>
</organism>
<protein>
    <submittedName>
        <fullName evidence="3">Rhodanese-related sulfurtransferase</fullName>
    </submittedName>
</protein>
<dbReference type="CDD" id="cd00158">
    <property type="entry name" value="RHOD"/>
    <property type="match status" value="1"/>
</dbReference>
<keyword evidence="4" id="KW-1185">Reference proteome</keyword>
<dbReference type="STRING" id="926562.Oweho_2737"/>
<evidence type="ECO:0000256" key="1">
    <source>
        <dbReference type="SAM" id="SignalP"/>
    </source>
</evidence>
<dbReference type="InterPro" id="IPR050229">
    <property type="entry name" value="GlpE_sulfurtransferase"/>
</dbReference>
<dbReference type="SMART" id="SM00450">
    <property type="entry name" value="RHOD"/>
    <property type="match status" value="1"/>
</dbReference>
<accession>G8QZP7</accession>
<feature type="chain" id="PRO_5003515273" evidence="1">
    <location>
        <begin position="38"/>
        <end position="142"/>
    </location>
</feature>
<dbReference type="InterPro" id="IPR036873">
    <property type="entry name" value="Rhodanese-like_dom_sf"/>
</dbReference>
<dbReference type="Pfam" id="PF00581">
    <property type="entry name" value="Rhodanese"/>
    <property type="match status" value="1"/>
</dbReference>
<dbReference type="EMBL" id="CP003156">
    <property type="protein sequence ID" value="AEV33700.1"/>
    <property type="molecule type" value="Genomic_DNA"/>
</dbReference>
<gene>
    <name evidence="3" type="ordered locus">Oweho_2737</name>
</gene>
<dbReference type="AlphaFoldDB" id="G8QZP7"/>